<organism evidence="1 2">
    <name type="scientific">Paraconexibacter antarcticus</name>
    <dbReference type="NCBI Taxonomy" id="2949664"/>
    <lineage>
        <taxon>Bacteria</taxon>
        <taxon>Bacillati</taxon>
        <taxon>Actinomycetota</taxon>
        <taxon>Thermoleophilia</taxon>
        <taxon>Solirubrobacterales</taxon>
        <taxon>Paraconexibacteraceae</taxon>
        <taxon>Paraconexibacter</taxon>
    </lineage>
</organism>
<name>A0ABY5DY24_9ACTN</name>
<evidence type="ECO:0000313" key="2">
    <source>
        <dbReference type="Proteomes" id="UP001056035"/>
    </source>
</evidence>
<dbReference type="EMBL" id="CP098502">
    <property type="protein sequence ID" value="UTI66238.1"/>
    <property type="molecule type" value="Genomic_DNA"/>
</dbReference>
<dbReference type="Proteomes" id="UP001056035">
    <property type="component" value="Chromosome"/>
</dbReference>
<proteinExistence type="predicted"/>
<protein>
    <submittedName>
        <fullName evidence="1">Uncharacterized protein</fullName>
    </submittedName>
</protein>
<gene>
    <name evidence="1" type="ORF">NBH00_08525</name>
</gene>
<sequence>MASPRSVMECNRSTELRVGCRAGCSSQRSSTDAVGNSSKCGWRSIAESTQDCAAILKLSTATVVTWDVGRVGVDTSAGLAAKTLMLAGGEDLRLDLDIDLDDDELDDGSSVAAVSIRVTTAAEWRSTSAVPRSRST</sequence>
<reference evidence="1 2" key="1">
    <citation type="submission" date="2022-06" db="EMBL/GenBank/DDBJ databases">
        <title>Paraconexibacter antarcticus.</title>
        <authorList>
            <person name="Kim C.S."/>
        </authorList>
    </citation>
    <scope>NUCLEOTIDE SEQUENCE [LARGE SCALE GENOMIC DNA]</scope>
    <source>
        <strain evidence="1 2">02-257</strain>
    </source>
</reference>
<accession>A0ABY5DY24</accession>
<keyword evidence="2" id="KW-1185">Reference proteome</keyword>
<evidence type="ECO:0000313" key="1">
    <source>
        <dbReference type="EMBL" id="UTI66238.1"/>
    </source>
</evidence>